<evidence type="ECO:0000313" key="2">
    <source>
        <dbReference type="Proteomes" id="UP001499854"/>
    </source>
</evidence>
<gene>
    <name evidence="1" type="ORF">GCM10009838_20900</name>
</gene>
<sequence length="49" mass="5074">MALVPVLGGARLELRVQVFTNKAPIPAMGGSQVSGTALCGIIHEYQHAA</sequence>
<keyword evidence="2" id="KW-1185">Reference proteome</keyword>
<evidence type="ECO:0000313" key="1">
    <source>
        <dbReference type="EMBL" id="GAA1963626.1"/>
    </source>
</evidence>
<comment type="caution">
    <text evidence="1">The sequence shown here is derived from an EMBL/GenBank/DDBJ whole genome shotgun (WGS) entry which is preliminary data.</text>
</comment>
<organism evidence="1 2">
    <name type="scientific">Catenulispora subtropica</name>
    <dbReference type="NCBI Taxonomy" id="450798"/>
    <lineage>
        <taxon>Bacteria</taxon>
        <taxon>Bacillati</taxon>
        <taxon>Actinomycetota</taxon>
        <taxon>Actinomycetes</taxon>
        <taxon>Catenulisporales</taxon>
        <taxon>Catenulisporaceae</taxon>
        <taxon>Catenulispora</taxon>
    </lineage>
</organism>
<accession>A0ABN2R4P5</accession>
<protein>
    <submittedName>
        <fullName evidence="1">Uncharacterized protein</fullName>
    </submittedName>
</protein>
<proteinExistence type="predicted"/>
<name>A0ABN2R4P5_9ACTN</name>
<dbReference type="EMBL" id="BAAAQM010000009">
    <property type="protein sequence ID" value="GAA1963626.1"/>
    <property type="molecule type" value="Genomic_DNA"/>
</dbReference>
<reference evidence="1 2" key="1">
    <citation type="journal article" date="2019" name="Int. J. Syst. Evol. Microbiol.">
        <title>The Global Catalogue of Microorganisms (GCM) 10K type strain sequencing project: providing services to taxonomists for standard genome sequencing and annotation.</title>
        <authorList>
            <consortium name="The Broad Institute Genomics Platform"/>
            <consortium name="The Broad Institute Genome Sequencing Center for Infectious Disease"/>
            <person name="Wu L."/>
            <person name="Ma J."/>
        </authorList>
    </citation>
    <scope>NUCLEOTIDE SEQUENCE [LARGE SCALE GENOMIC DNA]</scope>
    <source>
        <strain evidence="1 2">JCM 16013</strain>
    </source>
</reference>
<dbReference type="Proteomes" id="UP001499854">
    <property type="component" value="Unassembled WGS sequence"/>
</dbReference>